<comment type="caution">
    <text evidence="2">The sequence shown here is derived from an EMBL/GenBank/DDBJ whole genome shotgun (WGS) entry which is preliminary data.</text>
</comment>
<feature type="compositionally biased region" description="Acidic residues" evidence="1">
    <location>
        <begin position="78"/>
        <end position="93"/>
    </location>
</feature>
<evidence type="ECO:0000313" key="2">
    <source>
        <dbReference type="EMBL" id="KAL3662873.1"/>
    </source>
</evidence>
<protein>
    <recommendedName>
        <fullName evidence="4">RxLR effector protein</fullName>
    </recommendedName>
</protein>
<proteinExistence type="predicted"/>
<evidence type="ECO:0008006" key="4">
    <source>
        <dbReference type="Google" id="ProtNLM"/>
    </source>
</evidence>
<sequence>MKLFHRLLAGSIGVAVFVAISCPVAAQAVNVPYLRSRRAEDAVTKPELVVDDSDDSSEFFSGSTGNDDGSTELFDSIDSSDDDDSSEVSDDIV</sequence>
<evidence type="ECO:0000256" key="1">
    <source>
        <dbReference type="SAM" id="MobiDB-lite"/>
    </source>
</evidence>
<name>A0ABD3F7Z7_9STRA</name>
<dbReference type="EMBL" id="JBIMZQ010000030">
    <property type="protein sequence ID" value="KAL3662873.1"/>
    <property type="molecule type" value="Genomic_DNA"/>
</dbReference>
<evidence type="ECO:0000313" key="3">
    <source>
        <dbReference type="Proteomes" id="UP001632037"/>
    </source>
</evidence>
<gene>
    <name evidence="2" type="ORF">V7S43_012274</name>
</gene>
<dbReference type="Proteomes" id="UP001632037">
    <property type="component" value="Unassembled WGS sequence"/>
</dbReference>
<dbReference type="PROSITE" id="PS51257">
    <property type="entry name" value="PROKAR_LIPOPROTEIN"/>
    <property type="match status" value="1"/>
</dbReference>
<dbReference type="AlphaFoldDB" id="A0ABD3F7Z7"/>
<keyword evidence="3" id="KW-1185">Reference proteome</keyword>
<reference evidence="2 3" key="1">
    <citation type="submission" date="2024-09" db="EMBL/GenBank/DDBJ databases">
        <title>Genome sequencing and assembly of Phytophthora oleae, isolate VK10A, causative agent of rot of olive drupes.</title>
        <authorList>
            <person name="Conti Taguali S."/>
            <person name="Riolo M."/>
            <person name="La Spada F."/>
            <person name="Cacciola S.O."/>
            <person name="Dionisio G."/>
        </authorList>
    </citation>
    <scope>NUCLEOTIDE SEQUENCE [LARGE SCALE GENOMIC DNA]</scope>
    <source>
        <strain evidence="2 3">VK10A</strain>
    </source>
</reference>
<organism evidence="2 3">
    <name type="scientific">Phytophthora oleae</name>
    <dbReference type="NCBI Taxonomy" id="2107226"/>
    <lineage>
        <taxon>Eukaryota</taxon>
        <taxon>Sar</taxon>
        <taxon>Stramenopiles</taxon>
        <taxon>Oomycota</taxon>
        <taxon>Peronosporomycetes</taxon>
        <taxon>Peronosporales</taxon>
        <taxon>Peronosporaceae</taxon>
        <taxon>Phytophthora</taxon>
    </lineage>
</organism>
<accession>A0ABD3F7Z7</accession>
<feature type="region of interest" description="Disordered" evidence="1">
    <location>
        <begin position="46"/>
        <end position="93"/>
    </location>
</feature>